<keyword evidence="1" id="KW-0472">Membrane</keyword>
<feature type="transmembrane region" description="Helical" evidence="1">
    <location>
        <begin position="25"/>
        <end position="45"/>
    </location>
</feature>
<feature type="transmembrane region" description="Helical" evidence="1">
    <location>
        <begin position="260"/>
        <end position="280"/>
    </location>
</feature>
<feature type="transmembrane region" description="Helical" evidence="1">
    <location>
        <begin position="207"/>
        <end position="240"/>
    </location>
</feature>
<sequence>MTKNDSIKKYVAFFIFKIKQNKNDILISSIFSILFFVFLSLTLFIEFDFKSFVIKNGKSFDNFARWIKIINIFLIILSILTIIFLFLALFFLFKSRKFLKENNKLLEGLSLHFEIDSIKKEFLKTNNLLKDFDNFEYNDNLTISKFESFYNGLFIFTSKQKKKISSHIPTRKCSIKDVNLYEGYLILQDYKVNYFQKIKKKPLNLFIFSVLSWIILTIIFSLFSVFLLQSVIETIVFYSFKSVKMVSKVKMGPTLSYSNIVFSILSVFFVVFLCFVLYFINSKIFRPYLIEYYKFLTFGLIDFEKIENFEKNERYKNNLFLCVTNENNPKWEDVFNELGLNL</sequence>
<dbReference type="EMBL" id="CP022714">
    <property type="protein sequence ID" value="ASU14763.1"/>
    <property type="molecule type" value="Genomic_DNA"/>
</dbReference>
<name>A0A223MB50_MESHO</name>
<organism evidence="2 3">
    <name type="scientific">Mesomycoplasma hyopneumoniae</name>
    <name type="common">Mycoplasma hyopneumoniae</name>
    <dbReference type="NCBI Taxonomy" id="2099"/>
    <lineage>
        <taxon>Bacteria</taxon>
        <taxon>Bacillati</taxon>
        <taxon>Mycoplasmatota</taxon>
        <taxon>Mycoplasmoidales</taxon>
        <taxon>Metamycoplasmataceae</taxon>
        <taxon>Mesomycoplasma</taxon>
    </lineage>
</organism>
<dbReference type="Proteomes" id="UP000215452">
    <property type="component" value="Chromosome"/>
</dbReference>
<evidence type="ECO:0000313" key="3">
    <source>
        <dbReference type="Proteomes" id="UP000215452"/>
    </source>
</evidence>
<feature type="transmembrane region" description="Helical" evidence="1">
    <location>
        <begin position="65"/>
        <end position="93"/>
    </location>
</feature>
<gene>
    <name evidence="2" type="ORF">CIB43_00880</name>
</gene>
<dbReference type="InterPro" id="IPR036259">
    <property type="entry name" value="MFS_trans_sf"/>
</dbReference>
<keyword evidence="1" id="KW-1133">Transmembrane helix</keyword>
<accession>A0A223MB50</accession>
<reference evidence="2 3" key="1">
    <citation type="submission" date="2017-08" db="EMBL/GenBank/DDBJ databases">
        <title>The complete genome sequence of a Mycoplasma hyopneumoniae isolate in Korea.</title>
        <authorList>
            <person name="Han J."/>
            <person name="Lee N."/>
        </authorList>
    </citation>
    <scope>NUCLEOTIDE SEQUENCE [LARGE SCALE GENOMIC DNA]</scope>
    <source>
        <strain evidence="2 3">KM014</strain>
    </source>
</reference>
<evidence type="ECO:0000256" key="1">
    <source>
        <dbReference type="SAM" id="Phobius"/>
    </source>
</evidence>
<protein>
    <submittedName>
        <fullName evidence="2">Uncharacterized protein</fullName>
    </submittedName>
</protein>
<dbReference type="SUPFAM" id="SSF103473">
    <property type="entry name" value="MFS general substrate transporter"/>
    <property type="match status" value="1"/>
</dbReference>
<dbReference type="AlphaFoldDB" id="A0A223MB50"/>
<keyword evidence="1" id="KW-0812">Transmembrane</keyword>
<proteinExistence type="predicted"/>
<evidence type="ECO:0000313" key="2">
    <source>
        <dbReference type="EMBL" id="ASU14763.1"/>
    </source>
</evidence>